<evidence type="ECO:0000313" key="4">
    <source>
        <dbReference type="EMBL" id="CAE0344037.1"/>
    </source>
</evidence>
<dbReference type="InterPro" id="IPR055129">
    <property type="entry name" value="YEATS_dom"/>
</dbReference>
<evidence type="ECO:0000256" key="1">
    <source>
        <dbReference type="ARBA" id="ARBA00023242"/>
    </source>
</evidence>
<keyword evidence="1 2" id="KW-0539">Nucleus</keyword>
<organism evidence="4">
    <name type="scientific">Euplotes harpa</name>
    <dbReference type="NCBI Taxonomy" id="151035"/>
    <lineage>
        <taxon>Eukaryota</taxon>
        <taxon>Sar</taxon>
        <taxon>Alveolata</taxon>
        <taxon>Ciliophora</taxon>
        <taxon>Intramacronucleata</taxon>
        <taxon>Spirotrichea</taxon>
        <taxon>Hypotrichia</taxon>
        <taxon>Euplotida</taxon>
        <taxon>Euplotidae</taxon>
        <taxon>Euplotes</taxon>
    </lineage>
</organism>
<feature type="domain" description="YEATS" evidence="3">
    <location>
        <begin position="5"/>
        <end position="146"/>
    </location>
</feature>
<protein>
    <recommendedName>
        <fullName evidence="3">YEATS domain-containing protein</fullName>
    </recommendedName>
</protein>
<comment type="subcellular location">
    <subcellularLocation>
        <location evidence="2">Nucleus</location>
    </subcellularLocation>
</comment>
<accession>A0A7S3J2F4</accession>
<gene>
    <name evidence="4" type="ORF">EHAR0213_LOCUS2944</name>
</gene>
<sequence>MKAKSKEENTVTLRITCGNLHKATYPNVKDLSPVQEKTKFTWIAFVDCGLSRKESEALIQKVVFEFNSSYENPIRTVSKHPFKVFEKGSEPFEVSIIIHWRARLKMKALTLKHTLSFVNHENCSVHLLKIKRAYLSDPEIKQTTEKVINKSRFKLR</sequence>
<dbReference type="PROSITE" id="PS51037">
    <property type="entry name" value="YEATS"/>
    <property type="match status" value="1"/>
</dbReference>
<dbReference type="GO" id="GO:0005634">
    <property type="term" value="C:nucleus"/>
    <property type="evidence" value="ECO:0007669"/>
    <property type="project" value="UniProtKB-SubCell"/>
</dbReference>
<proteinExistence type="predicted"/>
<dbReference type="InterPro" id="IPR038704">
    <property type="entry name" value="YEAST_sf"/>
</dbReference>
<evidence type="ECO:0000259" key="3">
    <source>
        <dbReference type="PROSITE" id="PS51037"/>
    </source>
</evidence>
<dbReference type="Pfam" id="PF03366">
    <property type="entry name" value="YEATS"/>
    <property type="match status" value="1"/>
</dbReference>
<dbReference type="EMBL" id="HBII01006613">
    <property type="protein sequence ID" value="CAE0344037.1"/>
    <property type="molecule type" value="Transcribed_RNA"/>
</dbReference>
<name>A0A7S3J2F4_9SPIT</name>
<evidence type="ECO:0000256" key="2">
    <source>
        <dbReference type="PROSITE-ProRule" id="PRU00376"/>
    </source>
</evidence>
<dbReference type="AlphaFoldDB" id="A0A7S3J2F4"/>
<dbReference type="Gene3D" id="2.60.40.1970">
    <property type="entry name" value="YEATS domain"/>
    <property type="match status" value="1"/>
</dbReference>
<reference evidence="4" key="1">
    <citation type="submission" date="2021-01" db="EMBL/GenBank/DDBJ databases">
        <authorList>
            <person name="Corre E."/>
            <person name="Pelletier E."/>
            <person name="Niang G."/>
            <person name="Scheremetjew M."/>
            <person name="Finn R."/>
            <person name="Kale V."/>
            <person name="Holt S."/>
            <person name="Cochrane G."/>
            <person name="Meng A."/>
            <person name="Brown T."/>
            <person name="Cohen L."/>
        </authorList>
    </citation>
    <scope>NUCLEOTIDE SEQUENCE</scope>
    <source>
        <strain evidence="4">FSP1.4</strain>
    </source>
</reference>